<evidence type="ECO:0000313" key="16">
    <source>
        <dbReference type="Ensembl" id="ENSEBUP00000021163.1"/>
    </source>
</evidence>
<reference evidence="16" key="2">
    <citation type="submission" date="2025-09" db="UniProtKB">
        <authorList>
            <consortium name="Ensembl"/>
        </authorList>
    </citation>
    <scope>IDENTIFICATION</scope>
</reference>
<evidence type="ECO:0000256" key="4">
    <source>
        <dbReference type="ARBA" id="ARBA00022737"/>
    </source>
</evidence>
<dbReference type="PROSITE" id="PS51456">
    <property type="entry name" value="MYOSIN_MOTOR"/>
    <property type="match status" value="1"/>
</dbReference>
<feature type="domain" description="Myosin motor" evidence="15">
    <location>
        <begin position="301"/>
        <end position="908"/>
    </location>
</feature>
<proteinExistence type="inferred from homology"/>
<dbReference type="Ensembl" id="ENSEBUT00000021739.1">
    <property type="protein sequence ID" value="ENSEBUP00000021163.1"/>
    <property type="gene ID" value="ENSEBUG00000013038.1"/>
</dbReference>
<keyword evidence="3" id="KW-0963">Cytoplasm</keyword>
<name>A0A8C4QVZ9_EPTBU</name>
<evidence type="ECO:0000256" key="11">
    <source>
        <dbReference type="ARBA" id="ARBA00023273"/>
    </source>
</evidence>
<evidence type="ECO:0000259" key="14">
    <source>
        <dbReference type="PROSITE" id="PS50011"/>
    </source>
</evidence>
<keyword evidence="6 12" id="KW-0067">ATP-binding</keyword>
<evidence type="ECO:0000256" key="7">
    <source>
        <dbReference type="ARBA" id="ARBA00023123"/>
    </source>
</evidence>
<dbReference type="PROSITE" id="PS00108">
    <property type="entry name" value="PROTEIN_KINASE_ST"/>
    <property type="match status" value="1"/>
</dbReference>
<evidence type="ECO:0000313" key="17">
    <source>
        <dbReference type="Proteomes" id="UP000694388"/>
    </source>
</evidence>
<evidence type="ECO:0000256" key="13">
    <source>
        <dbReference type="PROSITE-ProRule" id="PRU10141"/>
    </source>
</evidence>
<dbReference type="Gene3D" id="1.10.510.10">
    <property type="entry name" value="Transferase(Phosphotransferase) domain 1"/>
    <property type="match status" value="1"/>
</dbReference>
<feature type="domain" description="Protein kinase" evidence="14">
    <location>
        <begin position="19"/>
        <end position="292"/>
    </location>
</feature>
<dbReference type="InterPro" id="IPR001609">
    <property type="entry name" value="Myosin_head_motor_dom-like"/>
</dbReference>
<keyword evidence="8 12" id="KW-0505">Motor protein</keyword>
<keyword evidence="9 12" id="KW-0009">Actin-binding</keyword>
<evidence type="ECO:0000256" key="1">
    <source>
        <dbReference type="ARBA" id="ARBA00004245"/>
    </source>
</evidence>
<keyword evidence="11" id="KW-0966">Cell projection</keyword>
<dbReference type="InterPro" id="IPR000719">
    <property type="entry name" value="Prot_kinase_dom"/>
</dbReference>
<keyword evidence="5 12" id="KW-0547">Nucleotide-binding</keyword>
<feature type="binding site" evidence="12">
    <location>
        <begin position="394"/>
        <end position="401"/>
    </location>
    <ligand>
        <name>ATP</name>
        <dbReference type="ChEBI" id="CHEBI:30616"/>
    </ligand>
</feature>
<dbReference type="Gene3D" id="3.40.850.10">
    <property type="entry name" value="Kinesin motor domain"/>
    <property type="match status" value="2"/>
</dbReference>
<dbReference type="PANTHER" id="PTHR46256:SF3">
    <property type="entry name" value="MYOSIN MOTOR DOMAIN-CONTAINING PROTEIN"/>
    <property type="match status" value="1"/>
</dbReference>
<dbReference type="OMA" id="KRGDNPP"/>
<dbReference type="InterPro" id="IPR027417">
    <property type="entry name" value="P-loop_NTPase"/>
</dbReference>
<dbReference type="InterPro" id="IPR008271">
    <property type="entry name" value="Ser/Thr_kinase_AS"/>
</dbReference>
<keyword evidence="17" id="KW-1185">Reference proteome</keyword>
<dbReference type="PROSITE" id="PS50011">
    <property type="entry name" value="PROTEIN_KINASE_DOM"/>
    <property type="match status" value="1"/>
</dbReference>
<dbReference type="PROSITE" id="PS00107">
    <property type="entry name" value="PROTEIN_KINASE_ATP"/>
    <property type="match status" value="1"/>
</dbReference>
<dbReference type="GO" id="GO:0042995">
    <property type="term" value="C:cell projection"/>
    <property type="evidence" value="ECO:0007669"/>
    <property type="project" value="UniProtKB-SubCell"/>
</dbReference>
<dbReference type="GO" id="GO:0000146">
    <property type="term" value="F:microfilament motor activity"/>
    <property type="evidence" value="ECO:0007669"/>
    <property type="project" value="TreeGrafter"/>
</dbReference>
<evidence type="ECO:0000256" key="3">
    <source>
        <dbReference type="ARBA" id="ARBA00022490"/>
    </source>
</evidence>
<keyword evidence="10" id="KW-0206">Cytoskeleton</keyword>
<protein>
    <submittedName>
        <fullName evidence="16">Myosin IIIA</fullName>
    </submittedName>
</protein>
<dbReference type="GO" id="GO:0004674">
    <property type="term" value="F:protein serine/threonine kinase activity"/>
    <property type="evidence" value="ECO:0007669"/>
    <property type="project" value="TreeGrafter"/>
</dbReference>
<evidence type="ECO:0000256" key="8">
    <source>
        <dbReference type="ARBA" id="ARBA00023175"/>
    </source>
</evidence>
<dbReference type="Proteomes" id="UP000694388">
    <property type="component" value="Unplaced"/>
</dbReference>
<dbReference type="PANTHER" id="PTHR46256">
    <property type="entry name" value="AGAP011099-PA"/>
    <property type="match status" value="1"/>
</dbReference>
<dbReference type="InterPro" id="IPR017441">
    <property type="entry name" value="Protein_kinase_ATP_BS"/>
</dbReference>
<dbReference type="InterPro" id="IPR011009">
    <property type="entry name" value="Kinase-like_dom_sf"/>
</dbReference>
<dbReference type="Gene3D" id="1.20.5.4820">
    <property type="match status" value="1"/>
</dbReference>
<evidence type="ECO:0000256" key="10">
    <source>
        <dbReference type="ARBA" id="ARBA00023212"/>
    </source>
</evidence>
<dbReference type="GeneTree" id="ENSGT00940000155939"/>
<dbReference type="GO" id="GO:0030832">
    <property type="term" value="P:regulation of actin filament length"/>
    <property type="evidence" value="ECO:0007669"/>
    <property type="project" value="TreeGrafter"/>
</dbReference>
<dbReference type="PRINTS" id="PR00193">
    <property type="entry name" value="MYOSINHEAVY"/>
</dbReference>
<evidence type="ECO:0000256" key="5">
    <source>
        <dbReference type="ARBA" id="ARBA00022741"/>
    </source>
</evidence>
<dbReference type="InterPro" id="IPR052409">
    <property type="entry name" value="Myosin-III_kinase_activity"/>
</dbReference>
<keyword evidence="7 12" id="KW-0518">Myosin</keyword>
<sequence>VGSLYWFTNHNLDTYSAAWELVETIGKGTYGKVYRAKNRQNGTNAAIKILDPINHRSHDEIDEDIEAEYSILQSLPQHPNVVTFYGIFHKRDCLSREQLWLVLELCDGGSVAELVKGQLALGERMAEPLIGYILHGALHALQHLHSHGVIHRDIKGSNILLSSQGAVKLVDFGVSAQPSGARVQRNTAVGTPFWMAPEVIACEQQPEYSYDNRCDVWSLGITAIELGDGDPPLSHLHPMRALFKIPRIRIEACQKSLHHLKCCFILFASIRCLVKDYECRPHACELLKDRMVARVKGQEPQLAHSAGRTSGPSPETITNELQRRFSDQLIYTYVGDILIAFNPFRLLPIYSTEHSARYHGAWRKINSPHIFAIANAAYQTLLSQHSHQCITVSGESGSGKTESTHWLVQQLTALGKAENHELPEKILQVNPLLEAFGNASTTINNNSSRFGKFLDLKFTSTGTVVGAQISAYLLEKSRVTRQALGERNFHVFYYMYAGLALQKKLLQFKLPSTYLRDWESTIQEQFRNFQMYEYVQPVSDGVSNPWTTAAALLQLRPGDLTEALTSRCVIARGETIVRPNSLQRATDVRDAMAKAMYDRLFCWIIWRVNSLLQPLGNRAVRNGMNTNFHVSILDIFGFENFRKNSFEQLCINITNEQLQFHFNQHVFTLEQIEYTKEGLSTRPIEFENNQPLLDLLLSRPLGLLSLLDEESRFPQATGGTLVDKFEDNLKSKYFWRPKRMDLSFGIHHFAGKVLYDAMDFLEKNRDTLASEVLLLLSASKSPFLAQLFSQPFTTPVLVGQPHFVRCVRPNNACRPDCFDREKVRVQLRYAGVLETAKIRSQGHSHRIPFAKFIHRYYVLAFPANDQPLASSDSVRAVLEHVGLQDWLIGQTKVFLKYNHVERLDRMLLVMETRLARFQACVRARLAARRFRALRHRREQGAIVVSIHSWRGSRMKVNVLSIIESRKTLFLSSNKSKLGEVLRRKS</sequence>
<organism evidence="16 17">
    <name type="scientific">Eptatretus burgeri</name>
    <name type="common">Inshore hagfish</name>
    <dbReference type="NCBI Taxonomy" id="7764"/>
    <lineage>
        <taxon>Eukaryota</taxon>
        <taxon>Metazoa</taxon>
        <taxon>Chordata</taxon>
        <taxon>Craniata</taxon>
        <taxon>Vertebrata</taxon>
        <taxon>Cyclostomata</taxon>
        <taxon>Myxini</taxon>
        <taxon>Myxiniformes</taxon>
        <taxon>Myxinidae</taxon>
        <taxon>Eptatretinae</taxon>
        <taxon>Eptatretus</taxon>
    </lineage>
</organism>
<evidence type="ECO:0000256" key="2">
    <source>
        <dbReference type="ARBA" id="ARBA00004316"/>
    </source>
</evidence>
<dbReference type="SMART" id="SM00220">
    <property type="entry name" value="S_TKc"/>
    <property type="match status" value="1"/>
</dbReference>
<dbReference type="Pfam" id="PF00063">
    <property type="entry name" value="Myosin_head"/>
    <property type="match status" value="3"/>
</dbReference>
<dbReference type="Gene3D" id="1.20.120.720">
    <property type="entry name" value="Myosin VI head, motor domain, U50 subdomain"/>
    <property type="match status" value="1"/>
</dbReference>
<dbReference type="GO" id="GO:0003779">
    <property type="term" value="F:actin binding"/>
    <property type="evidence" value="ECO:0007669"/>
    <property type="project" value="UniProtKB-KW"/>
</dbReference>
<reference evidence="16" key="1">
    <citation type="submission" date="2025-08" db="UniProtKB">
        <authorList>
            <consortium name="Ensembl"/>
        </authorList>
    </citation>
    <scope>IDENTIFICATION</scope>
</reference>
<evidence type="ECO:0000256" key="6">
    <source>
        <dbReference type="ARBA" id="ARBA00022840"/>
    </source>
</evidence>
<dbReference type="Gene3D" id="1.20.58.530">
    <property type="match status" value="1"/>
</dbReference>
<dbReference type="InterPro" id="IPR036961">
    <property type="entry name" value="Kinesin_motor_dom_sf"/>
</dbReference>
<accession>A0A8C4QVZ9</accession>
<dbReference type="GO" id="GO:0005524">
    <property type="term" value="F:ATP binding"/>
    <property type="evidence" value="ECO:0007669"/>
    <property type="project" value="UniProtKB-UniRule"/>
</dbReference>
<comment type="similarity">
    <text evidence="12">Belongs to the TRAFAC class myosin-kinesin ATPase superfamily. Myosin family.</text>
</comment>
<evidence type="ECO:0000256" key="9">
    <source>
        <dbReference type="ARBA" id="ARBA00023203"/>
    </source>
</evidence>
<dbReference type="Gene3D" id="1.10.10.820">
    <property type="match status" value="1"/>
</dbReference>
<comment type="caution">
    <text evidence="12">Lacks conserved residue(s) required for the propagation of feature annotation.</text>
</comment>
<dbReference type="FunFam" id="1.20.58.530:FF:000010">
    <property type="entry name" value="Myosin IIIA"/>
    <property type="match status" value="1"/>
</dbReference>
<evidence type="ECO:0000256" key="12">
    <source>
        <dbReference type="PROSITE-ProRule" id="PRU00782"/>
    </source>
</evidence>
<feature type="binding site" evidence="13">
    <location>
        <position position="48"/>
    </location>
    <ligand>
        <name>ATP</name>
        <dbReference type="ChEBI" id="CHEBI:30616"/>
    </ligand>
</feature>
<dbReference type="Pfam" id="PF00069">
    <property type="entry name" value="Pkinase"/>
    <property type="match status" value="1"/>
</dbReference>
<evidence type="ECO:0000259" key="15">
    <source>
        <dbReference type="PROSITE" id="PS51456"/>
    </source>
</evidence>
<dbReference type="SMART" id="SM00242">
    <property type="entry name" value="MYSc"/>
    <property type="match status" value="1"/>
</dbReference>
<dbReference type="GO" id="GO:0016459">
    <property type="term" value="C:myosin complex"/>
    <property type="evidence" value="ECO:0007669"/>
    <property type="project" value="UniProtKB-KW"/>
</dbReference>
<keyword evidence="4" id="KW-0677">Repeat</keyword>
<dbReference type="SUPFAM" id="SSF56112">
    <property type="entry name" value="Protein kinase-like (PK-like)"/>
    <property type="match status" value="1"/>
</dbReference>
<dbReference type="SUPFAM" id="SSF52540">
    <property type="entry name" value="P-loop containing nucleoside triphosphate hydrolases"/>
    <property type="match status" value="1"/>
</dbReference>
<dbReference type="AlphaFoldDB" id="A0A8C4QVZ9"/>
<comment type="subcellular location">
    <subcellularLocation>
        <location evidence="2">Cell projection</location>
    </subcellularLocation>
    <subcellularLocation>
        <location evidence="1">Cytoplasm</location>
        <location evidence="1">Cytoskeleton</location>
    </subcellularLocation>
</comment>